<feature type="compositionally biased region" description="Basic and acidic residues" evidence="1">
    <location>
        <begin position="45"/>
        <end position="57"/>
    </location>
</feature>
<feature type="region of interest" description="Disordered" evidence="1">
    <location>
        <begin position="21"/>
        <end position="57"/>
    </location>
</feature>
<protein>
    <submittedName>
        <fullName evidence="2">Uncharacterized protein</fullName>
    </submittedName>
</protein>
<name>A0A0S4KS51_9BACT</name>
<keyword evidence="3" id="KW-1185">Reference proteome</keyword>
<dbReference type="Proteomes" id="UP000066284">
    <property type="component" value="Chromosome 1"/>
</dbReference>
<reference evidence="3" key="1">
    <citation type="submission" date="2015-09" db="EMBL/GenBank/DDBJ databases">
        <authorList>
            <person name="Daims H."/>
        </authorList>
    </citation>
    <scope>NUCLEOTIDE SEQUENCE [LARGE SCALE GENOMIC DNA]</scope>
</reference>
<dbReference type="KEGG" id="nio:NITINOP_1881"/>
<sequence length="57" mass="6350">MPFDHTTGRLTKDLETEWDAASPHFAGGAVPTVLRGHRPRPLLRLGDEQARGETRID</sequence>
<evidence type="ECO:0000313" key="3">
    <source>
        <dbReference type="Proteomes" id="UP000066284"/>
    </source>
</evidence>
<organism evidence="2 3">
    <name type="scientific">Candidatus Nitrospira inopinata</name>
    <dbReference type="NCBI Taxonomy" id="1715989"/>
    <lineage>
        <taxon>Bacteria</taxon>
        <taxon>Pseudomonadati</taxon>
        <taxon>Nitrospirota</taxon>
        <taxon>Nitrospiria</taxon>
        <taxon>Nitrospirales</taxon>
        <taxon>Nitrospiraceae</taxon>
        <taxon>Nitrospira</taxon>
    </lineage>
</organism>
<dbReference type="STRING" id="1715989.NITINOP_1881"/>
<dbReference type="AlphaFoldDB" id="A0A0S4KS51"/>
<accession>A0A0S4KS51</accession>
<proteinExistence type="predicted"/>
<evidence type="ECO:0000256" key="1">
    <source>
        <dbReference type="SAM" id="MobiDB-lite"/>
    </source>
</evidence>
<dbReference type="EMBL" id="LN885086">
    <property type="protein sequence ID" value="CUQ66853.1"/>
    <property type="molecule type" value="Genomic_DNA"/>
</dbReference>
<evidence type="ECO:0000313" key="2">
    <source>
        <dbReference type="EMBL" id="CUQ66853.1"/>
    </source>
</evidence>
<gene>
    <name evidence="2" type="ORF">NITINOP_1881</name>
</gene>